<dbReference type="GO" id="GO:0007165">
    <property type="term" value="P:signal transduction"/>
    <property type="evidence" value="ECO:0007669"/>
    <property type="project" value="InterPro"/>
</dbReference>
<dbReference type="PANTHER" id="PTHR11347">
    <property type="entry name" value="CYCLIC NUCLEOTIDE PHOSPHODIESTERASE"/>
    <property type="match status" value="1"/>
</dbReference>
<dbReference type="GO" id="GO:0004114">
    <property type="term" value="F:3',5'-cyclic-nucleotide phosphodiesterase activity"/>
    <property type="evidence" value="ECO:0007669"/>
    <property type="project" value="InterPro"/>
</dbReference>
<feature type="domain" description="PDEase" evidence="9">
    <location>
        <begin position="150"/>
        <end position="536"/>
    </location>
</feature>
<dbReference type="InterPro" id="IPR023174">
    <property type="entry name" value="PDEase_CS"/>
</dbReference>
<comment type="cofactor">
    <cofactor evidence="6">
        <name>a divalent metal cation</name>
        <dbReference type="ChEBI" id="CHEBI:60240"/>
    </cofactor>
    <text evidence="6">Binds 2 divalent metal cations per subunit. Site 1 may preferentially bind zinc ions, while site 2 has a preference for magnesium and/or manganese ions.</text>
</comment>
<dbReference type="InterPro" id="IPR023088">
    <property type="entry name" value="PDEase"/>
</dbReference>
<name>A0A813F6I7_POLGL</name>
<comment type="caution">
    <text evidence="10">The sequence shown here is derived from an EMBL/GenBank/DDBJ whole genome shotgun (WGS) entry which is preliminary data.</text>
</comment>
<feature type="binding site" evidence="5">
    <location>
        <position position="287"/>
    </location>
    <ligand>
        <name>Zn(2+)</name>
        <dbReference type="ChEBI" id="CHEBI:29105"/>
        <label>1</label>
    </ligand>
</feature>
<feature type="region of interest" description="Disordered" evidence="7">
    <location>
        <begin position="107"/>
        <end position="134"/>
    </location>
</feature>
<feature type="binding site" evidence="4">
    <location>
        <begin position="244"/>
        <end position="248"/>
    </location>
    <ligand>
        <name>AMP</name>
        <dbReference type="ChEBI" id="CHEBI:456215"/>
    </ligand>
</feature>
<evidence type="ECO:0000259" key="9">
    <source>
        <dbReference type="PROSITE" id="PS51845"/>
    </source>
</evidence>
<keyword evidence="8" id="KW-0472">Membrane</keyword>
<keyword evidence="8" id="KW-1133">Transmembrane helix</keyword>
<dbReference type="InterPro" id="IPR036971">
    <property type="entry name" value="PDEase_catalytic_dom_sf"/>
</dbReference>
<feature type="transmembrane region" description="Helical" evidence="8">
    <location>
        <begin position="528"/>
        <end position="553"/>
    </location>
</feature>
<evidence type="ECO:0000256" key="8">
    <source>
        <dbReference type="SAM" id="Phobius"/>
    </source>
</evidence>
<comment type="similarity">
    <text evidence="6">Belongs to the cyclic nucleotide phosphodiesterase family.</text>
</comment>
<feature type="binding site" evidence="5">
    <location>
        <position position="248"/>
    </location>
    <ligand>
        <name>Zn(2+)</name>
        <dbReference type="ChEBI" id="CHEBI:29105"/>
        <label>1</label>
    </ligand>
</feature>
<dbReference type="SMART" id="SM00471">
    <property type="entry name" value="HDc"/>
    <property type="match status" value="1"/>
</dbReference>
<evidence type="ECO:0000256" key="2">
    <source>
        <dbReference type="ARBA" id="ARBA00022801"/>
    </source>
</evidence>
<dbReference type="AlphaFoldDB" id="A0A813F6I7"/>
<keyword evidence="2 6" id="KW-0378">Hydrolase</keyword>
<accession>A0A813F6I7</accession>
<evidence type="ECO:0000256" key="4">
    <source>
        <dbReference type="PIRSR" id="PIRSR623088-2"/>
    </source>
</evidence>
<evidence type="ECO:0000256" key="6">
    <source>
        <dbReference type="RuleBase" id="RU363067"/>
    </source>
</evidence>
<evidence type="ECO:0000256" key="5">
    <source>
        <dbReference type="PIRSR" id="PIRSR623088-3"/>
    </source>
</evidence>
<evidence type="ECO:0000256" key="7">
    <source>
        <dbReference type="SAM" id="MobiDB-lite"/>
    </source>
</evidence>
<feature type="binding site" evidence="5">
    <location>
        <position position="286"/>
    </location>
    <ligand>
        <name>Zn(2+)</name>
        <dbReference type="ChEBI" id="CHEBI:29105"/>
        <label>1</label>
    </ligand>
</feature>
<protein>
    <recommendedName>
        <fullName evidence="6">Phosphodiesterase</fullName>
        <ecNumber evidence="6">3.1.4.-</ecNumber>
    </recommendedName>
</protein>
<feature type="active site" description="Proton donor" evidence="3">
    <location>
        <position position="244"/>
    </location>
</feature>
<evidence type="ECO:0000256" key="3">
    <source>
        <dbReference type="PIRSR" id="PIRSR623088-1"/>
    </source>
</evidence>
<gene>
    <name evidence="10" type="ORF">PGLA1383_LOCUS27017</name>
</gene>
<keyword evidence="8" id="KW-0812">Transmembrane</keyword>
<dbReference type="CDD" id="cd00077">
    <property type="entry name" value="HDc"/>
    <property type="match status" value="1"/>
</dbReference>
<dbReference type="PRINTS" id="PR00387">
    <property type="entry name" value="PDIESTERASE1"/>
</dbReference>
<dbReference type="Gene3D" id="1.10.1300.10">
    <property type="entry name" value="3'5'-cyclic nucleotide phosphodiesterase, catalytic domain"/>
    <property type="match status" value="1"/>
</dbReference>
<dbReference type="PROSITE" id="PS00126">
    <property type="entry name" value="PDEASE_I_1"/>
    <property type="match status" value="1"/>
</dbReference>
<feature type="binding site" evidence="5">
    <location>
        <position position="287"/>
    </location>
    <ligand>
        <name>Zn(2+)</name>
        <dbReference type="ChEBI" id="CHEBI:29105"/>
        <label>2</label>
    </ligand>
</feature>
<organism evidence="10 11">
    <name type="scientific">Polarella glacialis</name>
    <name type="common">Dinoflagellate</name>
    <dbReference type="NCBI Taxonomy" id="89957"/>
    <lineage>
        <taxon>Eukaryota</taxon>
        <taxon>Sar</taxon>
        <taxon>Alveolata</taxon>
        <taxon>Dinophyceae</taxon>
        <taxon>Suessiales</taxon>
        <taxon>Suessiaceae</taxon>
        <taxon>Polarella</taxon>
    </lineage>
</organism>
<keyword evidence="11" id="KW-1185">Reference proteome</keyword>
<feature type="binding site" evidence="4">
    <location>
        <position position="443"/>
    </location>
    <ligand>
        <name>AMP</name>
        <dbReference type="ChEBI" id="CHEBI:456215"/>
    </ligand>
</feature>
<proteinExistence type="inferred from homology"/>
<dbReference type="Proteomes" id="UP000654075">
    <property type="component" value="Unassembled WGS sequence"/>
</dbReference>
<dbReference type="SUPFAM" id="SSF109604">
    <property type="entry name" value="HD-domain/PDEase-like"/>
    <property type="match status" value="1"/>
</dbReference>
<reference evidence="10" key="1">
    <citation type="submission" date="2021-02" db="EMBL/GenBank/DDBJ databases">
        <authorList>
            <person name="Dougan E. K."/>
            <person name="Rhodes N."/>
            <person name="Thang M."/>
            <person name="Chan C."/>
        </authorList>
    </citation>
    <scope>NUCLEOTIDE SEQUENCE</scope>
</reference>
<keyword evidence="1 5" id="KW-0479">Metal-binding</keyword>
<feature type="binding site" evidence="5">
    <location>
        <position position="443"/>
    </location>
    <ligand>
        <name>Zn(2+)</name>
        <dbReference type="ChEBI" id="CHEBI:29105"/>
        <label>1</label>
    </ligand>
</feature>
<sequence length="599" mass="65518">MTSRFDESLDDINCLWESLKQTELSQEAIADFGAILRRIKASLTSTNLFRTEFRRADSSGSHSRTSSRIGWRLGEAGDNPNVRNVQQMCERLHVQIVRAERNSPSVSISEESLPGSIVSFGPGPGRPSRPRSISDTSCLLGEQPQLSLVSDINLPARSQSGRSICSDHDFKAMPSTHATAVAQLGKWNFNVHTFAGLTQGRCLLGTGLHYGPELLLEAGFDPLSRTLRGFLETIESLYQDVPYHNAAHAADVVNSTMYFLAQDRKVSLTPLEAVPRLAAFMAAIIHDVGHMGRGNRFHVASHDPIAVMYNDQSPLESMHCAIGFMVIQQPHSALLCPRSSGREDISLSTSSLRDGGGTHPQSDGFTMLRRIVVEAVLATDMTRHFEIFSRFKAAINFSDRPETTNLDSLLEQALDRRCDASLYSESPVERAVKVVAVYLKAADVGHAAKLLDITKQMTLRIHREFFVQGDEERELGLPISPLCDRSQVNIAASQVGFLRHLVIPLYQAVHFYLPSETLKHDCLDQLEATGVVVVVVVVVVIVVLVVVVLVVVVGAVVGVVVVIVVVVVFVVVVVIVVVVVVLVVVVLVLVLVVVVGCWC</sequence>
<feature type="transmembrane region" description="Helical" evidence="8">
    <location>
        <begin position="560"/>
        <end position="593"/>
    </location>
</feature>
<evidence type="ECO:0000313" key="11">
    <source>
        <dbReference type="Proteomes" id="UP000654075"/>
    </source>
</evidence>
<dbReference type="OMA" id="QINDANC"/>
<dbReference type="InterPro" id="IPR002073">
    <property type="entry name" value="PDEase_catalytic_dom"/>
</dbReference>
<dbReference type="EMBL" id="CAJNNV010024254">
    <property type="protein sequence ID" value="CAE8609196.1"/>
    <property type="molecule type" value="Genomic_DNA"/>
</dbReference>
<dbReference type="PROSITE" id="PS51845">
    <property type="entry name" value="PDEASE_I_2"/>
    <property type="match status" value="1"/>
</dbReference>
<dbReference type="Pfam" id="PF00233">
    <property type="entry name" value="PDEase_I"/>
    <property type="match status" value="1"/>
</dbReference>
<dbReference type="GO" id="GO:0046872">
    <property type="term" value="F:metal ion binding"/>
    <property type="evidence" value="ECO:0007669"/>
    <property type="project" value="UniProtKB-KW"/>
</dbReference>
<dbReference type="EC" id="3.1.4.-" evidence="6"/>
<dbReference type="InterPro" id="IPR003607">
    <property type="entry name" value="HD/PDEase_dom"/>
</dbReference>
<feature type="binding site" evidence="4">
    <location>
        <position position="287"/>
    </location>
    <ligand>
        <name>AMP</name>
        <dbReference type="ChEBI" id="CHEBI:456215"/>
    </ligand>
</feature>
<dbReference type="OrthoDB" id="419207at2759"/>
<evidence type="ECO:0000313" key="10">
    <source>
        <dbReference type="EMBL" id="CAE8609196.1"/>
    </source>
</evidence>
<evidence type="ECO:0000256" key="1">
    <source>
        <dbReference type="ARBA" id="ARBA00022723"/>
    </source>
</evidence>
<feature type="binding site" evidence="4">
    <location>
        <position position="494"/>
    </location>
    <ligand>
        <name>AMP</name>
        <dbReference type="ChEBI" id="CHEBI:456215"/>
    </ligand>
</feature>